<evidence type="ECO:0000256" key="1">
    <source>
        <dbReference type="ARBA" id="ARBA00022553"/>
    </source>
</evidence>
<name>A0A175VD59_AEREN</name>
<proteinExistence type="predicted"/>
<dbReference type="EMBL" id="JMGO02000018">
    <property type="protein sequence ID" value="KXU78470.1"/>
    <property type="molecule type" value="Genomic_DNA"/>
</dbReference>
<protein>
    <submittedName>
        <fullName evidence="4">Two-component system response regulator</fullName>
    </submittedName>
</protein>
<dbReference type="AlphaFoldDB" id="A0A175VD59"/>
<dbReference type="OrthoDB" id="9800897at2"/>
<evidence type="ECO:0000259" key="3">
    <source>
        <dbReference type="PROSITE" id="PS50110"/>
    </source>
</evidence>
<dbReference type="RefSeq" id="WP_026457457.1">
    <property type="nucleotide sequence ID" value="NZ_JAAKON010000005.1"/>
</dbReference>
<dbReference type="PANTHER" id="PTHR44591:SF25">
    <property type="entry name" value="CHEMOTAXIS TWO-COMPONENT RESPONSE REGULATOR"/>
    <property type="match status" value="1"/>
</dbReference>
<evidence type="ECO:0000256" key="2">
    <source>
        <dbReference type="PROSITE-ProRule" id="PRU00169"/>
    </source>
</evidence>
<dbReference type="Pfam" id="PF00072">
    <property type="entry name" value="Response_reg"/>
    <property type="match status" value="1"/>
</dbReference>
<keyword evidence="1 2" id="KW-0597">Phosphoprotein</keyword>
<dbReference type="PROSITE" id="PS50110">
    <property type="entry name" value="RESPONSE_REGULATORY"/>
    <property type="match status" value="1"/>
</dbReference>
<comment type="caution">
    <text evidence="4">The sequence shown here is derived from an EMBL/GenBank/DDBJ whole genome shotgun (WGS) entry which is preliminary data.</text>
</comment>
<dbReference type="SUPFAM" id="SSF52172">
    <property type="entry name" value="CheY-like"/>
    <property type="match status" value="1"/>
</dbReference>
<evidence type="ECO:0000313" key="5">
    <source>
        <dbReference type="Proteomes" id="UP000078435"/>
    </source>
</evidence>
<feature type="modified residue" description="4-aspartylphosphate" evidence="2">
    <location>
        <position position="53"/>
    </location>
</feature>
<sequence>MTKTVLVVDDSASIRATITMTLENAGFSVLEADDGHEAMARLEQQRVHLIISDLNMPGMDGMTLLRQVKAQEATRYLPFIMLTTENSPQIRQEGFEAGARIWLTKPFEPLVLLDHIYKVVQP</sequence>
<dbReference type="PANTHER" id="PTHR44591">
    <property type="entry name" value="STRESS RESPONSE REGULATOR PROTEIN 1"/>
    <property type="match status" value="1"/>
</dbReference>
<accession>A0A175VD59</accession>
<dbReference type="InterPro" id="IPR011006">
    <property type="entry name" value="CheY-like_superfamily"/>
</dbReference>
<dbReference type="SMART" id="SM00448">
    <property type="entry name" value="REC"/>
    <property type="match status" value="1"/>
</dbReference>
<feature type="domain" description="Response regulatory" evidence="3">
    <location>
        <begin position="4"/>
        <end position="120"/>
    </location>
</feature>
<dbReference type="InterPro" id="IPR001789">
    <property type="entry name" value="Sig_transdc_resp-reg_receiver"/>
</dbReference>
<dbReference type="InterPro" id="IPR050595">
    <property type="entry name" value="Bact_response_regulator"/>
</dbReference>
<dbReference type="GO" id="GO:0000160">
    <property type="term" value="P:phosphorelay signal transduction system"/>
    <property type="evidence" value="ECO:0007669"/>
    <property type="project" value="InterPro"/>
</dbReference>
<gene>
    <name evidence="4" type="ORF">LCR_04845</name>
</gene>
<reference evidence="4 5" key="1">
    <citation type="submission" date="2016-02" db="EMBL/GenBank/DDBJ databases">
        <title>Draft genome sequence of Aeromonas trota strain 1999lcr isolated from cerebrospinal fluid (CSF).</title>
        <authorList>
            <person name="Dallagassa C.B."/>
            <person name="Prediger K.C."/>
            <person name="Weiss V.A."/>
            <person name="Assis F.E."/>
            <person name="Baura V."/>
            <person name="Cruz L.M."/>
            <person name="Souza E.M."/>
            <person name="Pedrosa F.O."/>
            <person name="Fadel-Picheth C.M."/>
        </authorList>
    </citation>
    <scope>NUCLEOTIDE SEQUENCE [LARGE SCALE GENOMIC DNA]</scope>
    <source>
        <strain evidence="4 5">1999lcr</strain>
    </source>
</reference>
<evidence type="ECO:0000313" key="4">
    <source>
        <dbReference type="EMBL" id="KXU78470.1"/>
    </source>
</evidence>
<organism evidence="4 5">
    <name type="scientific">Aeromonas enteropelogenes</name>
    <name type="common">Aeromonas trota</name>
    <dbReference type="NCBI Taxonomy" id="29489"/>
    <lineage>
        <taxon>Bacteria</taxon>
        <taxon>Pseudomonadati</taxon>
        <taxon>Pseudomonadota</taxon>
        <taxon>Gammaproteobacteria</taxon>
        <taxon>Aeromonadales</taxon>
        <taxon>Aeromonadaceae</taxon>
        <taxon>Aeromonas</taxon>
    </lineage>
</organism>
<dbReference type="Proteomes" id="UP000078435">
    <property type="component" value="Unassembled WGS sequence"/>
</dbReference>
<dbReference type="Gene3D" id="3.40.50.2300">
    <property type="match status" value="1"/>
</dbReference>